<evidence type="ECO:0000313" key="6">
    <source>
        <dbReference type="Proteomes" id="UP000014463"/>
    </source>
</evidence>
<feature type="coiled-coil region" evidence="2">
    <location>
        <begin position="59"/>
        <end position="86"/>
    </location>
</feature>
<protein>
    <recommendedName>
        <fullName evidence="4">OmpA-like domain-containing protein</fullName>
    </recommendedName>
</protein>
<comment type="caution">
    <text evidence="5">The sequence shown here is derived from an EMBL/GenBank/DDBJ whole genome shotgun (WGS) entry which is preliminary data.</text>
</comment>
<accession>S2LAX6</accession>
<dbReference type="Proteomes" id="UP000014463">
    <property type="component" value="Unassembled WGS sequence"/>
</dbReference>
<dbReference type="SUPFAM" id="SSF103088">
    <property type="entry name" value="OmpA-like"/>
    <property type="match status" value="1"/>
</dbReference>
<dbReference type="RefSeq" id="WP_016417022.1">
    <property type="nucleotide sequence ID" value="NZ_AUAB01000012.1"/>
</dbReference>
<sequence>MAQMKAFFGRGNSGGSGEEHHWLSVSDLMTGLMMVFLLISIALMRYALIERDRIKEVAVAYQENQIAIYENLVDEFERDLESWDANINKDTLAFTFQSPEVLFDRGSADLRPRFQEILDDFFPRYLDILLDFSSSIDEVRIEGHTSSIWNTEATEPTAYFNNMALSQSRTRSVLEYLYTEEAIEKYRDWIKEHVAAVGFSSSRLVLDEAGHEDSDKSRRVTFRVITNAETQIRQILDGES</sequence>
<evidence type="ECO:0000256" key="3">
    <source>
        <dbReference type="SAM" id="Phobius"/>
    </source>
</evidence>
<dbReference type="InterPro" id="IPR050330">
    <property type="entry name" value="Bact_OuterMem_StrucFunc"/>
</dbReference>
<dbReference type="PATRIC" id="fig|1121939.11.peg.2514"/>
<name>S2LAX6_LITA3</name>
<keyword evidence="3" id="KW-1133">Transmembrane helix</keyword>
<feature type="transmembrane region" description="Helical" evidence="3">
    <location>
        <begin position="28"/>
        <end position="48"/>
    </location>
</feature>
<dbReference type="InterPro" id="IPR036737">
    <property type="entry name" value="OmpA-like_sf"/>
</dbReference>
<reference evidence="5 6" key="1">
    <citation type="journal article" date="2013" name="Genome Announc.">
        <title>Draft genome sequence of the moderately halophilic gammaproteobacterium Halomonas anticariensis FP35.</title>
        <authorList>
            <person name="Tahrioui A."/>
            <person name="Quesada E."/>
            <person name="Llamas I."/>
        </authorList>
    </citation>
    <scope>NUCLEOTIDE SEQUENCE [LARGE SCALE GENOMIC DNA]</scope>
    <source>
        <strain evidence="6">DSM 16096 / CECT 5854 / LMG 22089 / FP35</strain>
    </source>
</reference>
<dbReference type="AlphaFoldDB" id="S2LAX6"/>
<feature type="domain" description="OmpA-like" evidence="4">
    <location>
        <begin position="90"/>
        <end position="228"/>
    </location>
</feature>
<keyword evidence="2" id="KW-0175">Coiled coil</keyword>
<dbReference type="STRING" id="1121939.L861_19565"/>
<dbReference type="PROSITE" id="PS51123">
    <property type="entry name" value="OMPA_2"/>
    <property type="match status" value="1"/>
</dbReference>
<evidence type="ECO:0000259" key="4">
    <source>
        <dbReference type="PROSITE" id="PS51123"/>
    </source>
</evidence>
<dbReference type="PANTHER" id="PTHR30329:SF21">
    <property type="entry name" value="LIPOPROTEIN YIAD-RELATED"/>
    <property type="match status" value="1"/>
</dbReference>
<dbReference type="GO" id="GO:0016020">
    <property type="term" value="C:membrane"/>
    <property type="evidence" value="ECO:0007669"/>
    <property type="project" value="UniProtKB-UniRule"/>
</dbReference>
<keyword evidence="1 3" id="KW-0472">Membrane</keyword>
<keyword evidence="6" id="KW-1185">Reference proteome</keyword>
<dbReference type="InterPro" id="IPR006665">
    <property type="entry name" value="OmpA-like"/>
</dbReference>
<dbReference type="EMBL" id="ASTJ01000029">
    <property type="protein sequence ID" value="EPC01851.1"/>
    <property type="molecule type" value="Genomic_DNA"/>
</dbReference>
<dbReference type="CDD" id="cd07185">
    <property type="entry name" value="OmpA_C-like"/>
    <property type="match status" value="1"/>
</dbReference>
<evidence type="ECO:0000313" key="5">
    <source>
        <dbReference type="EMBL" id="EPC01851.1"/>
    </source>
</evidence>
<evidence type="ECO:0000256" key="1">
    <source>
        <dbReference type="PROSITE-ProRule" id="PRU00473"/>
    </source>
</evidence>
<dbReference type="Gene3D" id="3.30.1330.60">
    <property type="entry name" value="OmpA-like domain"/>
    <property type="match status" value="1"/>
</dbReference>
<dbReference type="eggNOG" id="COG2885">
    <property type="taxonomic scope" value="Bacteria"/>
</dbReference>
<evidence type="ECO:0000256" key="2">
    <source>
        <dbReference type="SAM" id="Coils"/>
    </source>
</evidence>
<dbReference type="PANTHER" id="PTHR30329">
    <property type="entry name" value="STATOR ELEMENT OF FLAGELLAR MOTOR COMPLEX"/>
    <property type="match status" value="1"/>
</dbReference>
<proteinExistence type="predicted"/>
<organism evidence="5 6">
    <name type="scientific">Litchfieldella anticariensis (strain DSM 16096 / CECT 5854 / CIP 108499 / LMG 22089 / FP35)</name>
    <name type="common">Halomonas anticariensis</name>
    <dbReference type="NCBI Taxonomy" id="1121939"/>
    <lineage>
        <taxon>Bacteria</taxon>
        <taxon>Pseudomonadati</taxon>
        <taxon>Pseudomonadota</taxon>
        <taxon>Gammaproteobacteria</taxon>
        <taxon>Oceanospirillales</taxon>
        <taxon>Halomonadaceae</taxon>
        <taxon>Litchfieldella</taxon>
    </lineage>
</organism>
<gene>
    <name evidence="5" type="ORF">L861_19565</name>
</gene>
<keyword evidence="3" id="KW-0812">Transmembrane</keyword>
<dbReference type="Pfam" id="PF00691">
    <property type="entry name" value="OmpA"/>
    <property type="match status" value="1"/>
</dbReference>